<proteinExistence type="predicted"/>
<dbReference type="Gene3D" id="3.10.290.10">
    <property type="entry name" value="RNA-binding S4 domain"/>
    <property type="match status" value="1"/>
</dbReference>
<dbReference type="SUPFAM" id="SSF55174">
    <property type="entry name" value="Alpha-L RNA-binding motif"/>
    <property type="match status" value="1"/>
</dbReference>
<evidence type="ECO:0000313" key="3">
    <source>
        <dbReference type="EMBL" id="AJG98408.1"/>
    </source>
</evidence>
<dbReference type="AlphaFoldDB" id="A0A0B5QNI5"/>
<reference evidence="4" key="1">
    <citation type="submission" date="2014-12" db="EMBL/GenBank/DDBJ databases">
        <title>Genome sequence of Clostridium beijerinckii strain 59B.</title>
        <authorList>
            <person name="Little G.T."/>
            <person name="Minton N.P."/>
        </authorList>
    </citation>
    <scope>NUCLEOTIDE SEQUENCE [LARGE SCALE GENOMIC DNA]</scope>
    <source>
        <strain evidence="4">59B</strain>
    </source>
</reference>
<dbReference type="OrthoDB" id="9812787at2"/>
<dbReference type="Proteomes" id="UP000031866">
    <property type="component" value="Chromosome"/>
</dbReference>
<dbReference type="RefSeq" id="WP_041895732.1">
    <property type="nucleotide sequence ID" value="NZ_CP010086.2"/>
</dbReference>
<dbReference type="Pfam" id="PF01479">
    <property type="entry name" value="S4"/>
    <property type="match status" value="1"/>
</dbReference>
<evidence type="ECO:0000259" key="2">
    <source>
        <dbReference type="SMART" id="SM00363"/>
    </source>
</evidence>
<dbReference type="EMBL" id="CP010086">
    <property type="protein sequence ID" value="AJG98408.1"/>
    <property type="molecule type" value="Genomic_DNA"/>
</dbReference>
<dbReference type="PROSITE" id="PS50889">
    <property type="entry name" value="S4"/>
    <property type="match status" value="1"/>
</dbReference>
<dbReference type="Pfam" id="PF17774">
    <property type="entry name" value="YlmH_RBD"/>
    <property type="match status" value="1"/>
</dbReference>
<dbReference type="InterPro" id="IPR012677">
    <property type="entry name" value="Nucleotide-bd_a/b_plait_sf"/>
</dbReference>
<dbReference type="InterPro" id="IPR040591">
    <property type="entry name" value="RqcP2_RBD"/>
</dbReference>
<keyword evidence="1" id="KW-0694">RNA-binding</keyword>
<organism evidence="3 4">
    <name type="scientific">Clostridium beijerinckii</name>
    <name type="common">Clostridium MP</name>
    <dbReference type="NCBI Taxonomy" id="1520"/>
    <lineage>
        <taxon>Bacteria</taxon>
        <taxon>Bacillati</taxon>
        <taxon>Bacillota</taxon>
        <taxon>Clostridia</taxon>
        <taxon>Eubacteriales</taxon>
        <taxon>Clostridiaceae</taxon>
        <taxon>Clostridium</taxon>
    </lineage>
</organism>
<protein>
    <submittedName>
        <fullName evidence="3">RNA-binding protein</fullName>
    </submittedName>
</protein>
<dbReference type="InterPro" id="IPR002942">
    <property type="entry name" value="S4_RNA-bd"/>
</dbReference>
<gene>
    <name evidence="3" type="ORF">LF65_01807</name>
</gene>
<dbReference type="CDD" id="cd00165">
    <property type="entry name" value="S4"/>
    <property type="match status" value="1"/>
</dbReference>
<dbReference type="Gene3D" id="3.30.70.330">
    <property type="match status" value="1"/>
</dbReference>
<dbReference type="GO" id="GO:0003723">
    <property type="term" value="F:RNA binding"/>
    <property type="evidence" value="ECO:0007669"/>
    <property type="project" value="UniProtKB-KW"/>
</dbReference>
<sequence>MKERIAKYFTDDDRNDALNLYEKYLLARDKNITVFGKSFYTPNIWMWFEKNLSSNDLKIESNGLLDDSERRMVSFNNIYKSPFPMKLIKIESTSKFSNLTHRDFLGGILSLGIERNKIGDLLVNNNTCYVPVHEEVEDFIIYNLNRISKVICNVKVVDDFEFLPRVNFEEVVVLVSSLRIDGIVSKIINISRSKAQAMIEQGQVLIDYVKIKDKSYELKGQERITIRGFGKFIFGNSIGNSKSGRIKIIIKKYT</sequence>
<dbReference type="InterPro" id="IPR036986">
    <property type="entry name" value="S4_RNA-bd_sf"/>
</dbReference>
<dbReference type="KEGG" id="cbei:LF65_01807"/>
<accession>A0A0B5QNI5</accession>
<dbReference type="STRING" id="1520.LF65_01807"/>
<dbReference type="SMART" id="SM00363">
    <property type="entry name" value="S4"/>
    <property type="match status" value="1"/>
</dbReference>
<feature type="domain" description="RNA-binding S4" evidence="2">
    <location>
        <begin position="178"/>
        <end position="234"/>
    </location>
</feature>
<name>A0A0B5QNI5_CLOBE</name>
<evidence type="ECO:0000313" key="4">
    <source>
        <dbReference type="Proteomes" id="UP000031866"/>
    </source>
</evidence>
<evidence type="ECO:0000256" key="1">
    <source>
        <dbReference type="PROSITE-ProRule" id="PRU00182"/>
    </source>
</evidence>